<dbReference type="GO" id="GO:0003676">
    <property type="term" value="F:nucleic acid binding"/>
    <property type="evidence" value="ECO:0007669"/>
    <property type="project" value="InterPro"/>
</dbReference>
<gene>
    <name evidence="2" type="ORF">Ocin01_19560</name>
</gene>
<evidence type="ECO:0000256" key="1">
    <source>
        <dbReference type="SAM" id="MobiDB-lite"/>
    </source>
</evidence>
<proteinExistence type="predicted"/>
<dbReference type="AlphaFoldDB" id="A0A1D2M2F6"/>
<accession>A0A1D2M2F6</accession>
<dbReference type="OrthoDB" id="8055525at2759"/>
<dbReference type="SUPFAM" id="SSF57756">
    <property type="entry name" value="Retrovirus zinc finger-like domains"/>
    <property type="match status" value="1"/>
</dbReference>
<evidence type="ECO:0000313" key="2">
    <source>
        <dbReference type="EMBL" id="ODM87122.1"/>
    </source>
</evidence>
<dbReference type="PANTHER" id="PTHR47331">
    <property type="entry name" value="PHD-TYPE DOMAIN-CONTAINING PROTEIN"/>
    <property type="match status" value="1"/>
</dbReference>
<dbReference type="InterPro" id="IPR036875">
    <property type="entry name" value="Znf_CCHC_sf"/>
</dbReference>
<reference evidence="2 3" key="1">
    <citation type="journal article" date="2016" name="Genome Biol. Evol.">
        <title>Gene Family Evolution Reflects Adaptation to Soil Environmental Stressors in the Genome of the Collembolan Orchesella cincta.</title>
        <authorList>
            <person name="Faddeeva-Vakhrusheva A."/>
            <person name="Derks M.F."/>
            <person name="Anvar S.Y."/>
            <person name="Agamennone V."/>
            <person name="Suring W."/>
            <person name="Smit S."/>
            <person name="van Straalen N.M."/>
            <person name="Roelofs D."/>
        </authorList>
    </citation>
    <scope>NUCLEOTIDE SEQUENCE [LARGE SCALE GENOMIC DNA]</scope>
    <source>
        <tissue evidence="2">Mixed pool</tissue>
    </source>
</reference>
<dbReference type="PANTHER" id="PTHR47331:SF4">
    <property type="entry name" value="PEPTIDASE S1 DOMAIN-CONTAINING PROTEIN"/>
    <property type="match status" value="1"/>
</dbReference>
<dbReference type="OMA" id="PACTERY"/>
<dbReference type="Proteomes" id="UP000094527">
    <property type="component" value="Unassembled WGS sequence"/>
</dbReference>
<feature type="compositionally biased region" description="Low complexity" evidence="1">
    <location>
        <begin position="51"/>
        <end position="64"/>
    </location>
</feature>
<dbReference type="STRING" id="48709.A0A1D2M2F6"/>
<organism evidence="2 3">
    <name type="scientific">Orchesella cincta</name>
    <name type="common">Springtail</name>
    <name type="synonym">Podura cincta</name>
    <dbReference type="NCBI Taxonomy" id="48709"/>
    <lineage>
        <taxon>Eukaryota</taxon>
        <taxon>Metazoa</taxon>
        <taxon>Ecdysozoa</taxon>
        <taxon>Arthropoda</taxon>
        <taxon>Hexapoda</taxon>
        <taxon>Collembola</taxon>
        <taxon>Entomobryomorpha</taxon>
        <taxon>Entomobryoidea</taxon>
        <taxon>Orchesellidae</taxon>
        <taxon>Orchesellinae</taxon>
        <taxon>Orchesella</taxon>
    </lineage>
</organism>
<comment type="caution">
    <text evidence="2">The sequence shown here is derived from an EMBL/GenBank/DDBJ whole genome shotgun (WGS) entry which is preliminary data.</text>
</comment>
<keyword evidence="3" id="KW-1185">Reference proteome</keyword>
<feature type="region of interest" description="Disordered" evidence="1">
    <location>
        <begin position="51"/>
        <end position="78"/>
    </location>
</feature>
<sequence>MPPSQRMSAVRKTAACTNCLREGHYSTNCSSKHTCKVCNRKHHSLLHVPNSAQAAGSGSSSSGQVPPPTVSTNTASSAQLSQPTQVLLKTALVHIKNKFGRSQSCRVLLDDGSEASFITEKCAKSLACTQPHQCGITGIAANSAANVKWKTTAHLHSYHQEGAVEVELLILPKVTGMLPRVEVDSTQWSHLSGIKLADPLYGNVDLLLGADVVASIMRDGRKYGPADAPLLKTRFWMGPLGKVSTQPHLTICSNVATCN</sequence>
<dbReference type="EMBL" id="LJIJ01006109">
    <property type="protein sequence ID" value="ODM87122.1"/>
    <property type="molecule type" value="Genomic_DNA"/>
</dbReference>
<evidence type="ECO:0000313" key="3">
    <source>
        <dbReference type="Proteomes" id="UP000094527"/>
    </source>
</evidence>
<dbReference type="GO" id="GO:0008270">
    <property type="term" value="F:zinc ion binding"/>
    <property type="evidence" value="ECO:0007669"/>
    <property type="project" value="InterPro"/>
</dbReference>
<name>A0A1D2M2F6_ORCCI</name>
<protein>
    <submittedName>
        <fullName evidence="2">Uncharacterized protein</fullName>
    </submittedName>
</protein>